<dbReference type="AlphaFoldDB" id="A0A1X2IAY6"/>
<dbReference type="InterPro" id="IPR040815">
    <property type="entry name" value="Nas2_N"/>
</dbReference>
<name>A0A1X2IAY6_9FUNG</name>
<dbReference type="Gene3D" id="2.30.42.10">
    <property type="match status" value="1"/>
</dbReference>
<dbReference type="OrthoDB" id="72325at2759"/>
<gene>
    <name evidence="5" type="ORF">BCR42DRAFT_420354</name>
</gene>
<organism evidence="5 6">
    <name type="scientific">Absidia repens</name>
    <dbReference type="NCBI Taxonomy" id="90262"/>
    <lineage>
        <taxon>Eukaryota</taxon>
        <taxon>Fungi</taxon>
        <taxon>Fungi incertae sedis</taxon>
        <taxon>Mucoromycota</taxon>
        <taxon>Mucoromycotina</taxon>
        <taxon>Mucoromycetes</taxon>
        <taxon>Mucorales</taxon>
        <taxon>Cunninghamellaceae</taxon>
        <taxon>Absidia</taxon>
    </lineage>
</organism>
<evidence type="ECO:0000256" key="2">
    <source>
        <dbReference type="ARBA" id="ARBA00068021"/>
    </source>
</evidence>
<dbReference type="Gene3D" id="6.10.140.1710">
    <property type="match status" value="1"/>
</dbReference>
<evidence type="ECO:0000259" key="4">
    <source>
        <dbReference type="Pfam" id="PF18265"/>
    </source>
</evidence>
<keyword evidence="6" id="KW-1185">Reference proteome</keyword>
<dbReference type="InterPro" id="IPR036034">
    <property type="entry name" value="PDZ_sf"/>
</dbReference>
<accession>A0A1X2IAY6</accession>
<dbReference type="GO" id="GO:0070682">
    <property type="term" value="P:proteasome regulatory particle assembly"/>
    <property type="evidence" value="ECO:0007669"/>
    <property type="project" value="InterPro"/>
</dbReference>
<dbReference type="PANTHER" id="PTHR12651">
    <property type="entry name" value="26S PROTEASOME NON-ATPASE REGULATORY SUBUNIT 9"/>
    <property type="match status" value="1"/>
</dbReference>
<feature type="domain" description="Nas2 N-terminal" evidence="4">
    <location>
        <begin position="19"/>
        <end position="96"/>
    </location>
</feature>
<proteinExistence type="predicted"/>
<dbReference type="GO" id="GO:0005737">
    <property type="term" value="C:cytoplasm"/>
    <property type="evidence" value="ECO:0007669"/>
    <property type="project" value="TreeGrafter"/>
</dbReference>
<comment type="caution">
    <text evidence="5">The sequence shown here is derived from an EMBL/GenBank/DDBJ whole genome shotgun (WGS) entry which is preliminary data.</text>
</comment>
<dbReference type="Pfam" id="PF18265">
    <property type="entry name" value="Nas2_N"/>
    <property type="match status" value="1"/>
</dbReference>
<dbReference type="PANTHER" id="PTHR12651:SF1">
    <property type="entry name" value="26S PROTEASOME NON-ATPASE REGULATORY SUBUNIT 9"/>
    <property type="match status" value="1"/>
</dbReference>
<dbReference type="STRING" id="90262.A0A1X2IAY6"/>
<dbReference type="EMBL" id="MCGE01000019">
    <property type="protein sequence ID" value="ORZ12281.1"/>
    <property type="molecule type" value="Genomic_DNA"/>
</dbReference>
<reference evidence="5 6" key="1">
    <citation type="submission" date="2016-07" db="EMBL/GenBank/DDBJ databases">
        <title>Pervasive Adenine N6-methylation of Active Genes in Fungi.</title>
        <authorList>
            <consortium name="DOE Joint Genome Institute"/>
            <person name="Mondo S.J."/>
            <person name="Dannebaum R.O."/>
            <person name="Kuo R.C."/>
            <person name="Labutti K."/>
            <person name="Haridas S."/>
            <person name="Kuo A."/>
            <person name="Salamov A."/>
            <person name="Ahrendt S.R."/>
            <person name="Lipzen A."/>
            <person name="Sullivan W."/>
            <person name="Andreopoulos W.B."/>
            <person name="Clum A."/>
            <person name="Lindquist E."/>
            <person name="Daum C."/>
            <person name="Ramamoorthy G.K."/>
            <person name="Gryganskyi A."/>
            <person name="Culley D."/>
            <person name="Magnuson J.K."/>
            <person name="James T.Y."/>
            <person name="O'Malley M.A."/>
            <person name="Stajich J.E."/>
            <person name="Spatafora J.W."/>
            <person name="Visel A."/>
            <person name="Grigoriev I.V."/>
        </authorList>
    </citation>
    <scope>NUCLEOTIDE SEQUENCE [LARGE SCALE GENOMIC DNA]</scope>
    <source>
        <strain evidence="5 6">NRRL 1336</strain>
    </source>
</reference>
<dbReference type="GO" id="GO:0005634">
    <property type="term" value="C:nucleus"/>
    <property type="evidence" value="ECO:0007669"/>
    <property type="project" value="TreeGrafter"/>
</dbReference>
<dbReference type="SUPFAM" id="SSF50156">
    <property type="entry name" value="PDZ domain-like"/>
    <property type="match status" value="1"/>
</dbReference>
<dbReference type="InterPro" id="IPR035269">
    <property type="entry name" value="PSMD9"/>
</dbReference>
<keyword evidence="1" id="KW-0143">Chaperone</keyword>
<sequence>MGIPIPTISPERCYKEEAKQLINLSDRIFTQIRELEEELQSRGIGMIDYLADSNEYPRSTIDRTTARHIQHQVYRLRNDHKRVMEQVEAMLEQFHQSSSRTTRRWQRLAESSDDNSDGSMEPPTSETQLQPFAIVSAVLPGSPASESGLQRNDLVLQFGTVTKDNYHQQSILAAMAQAHLNEPLGIKILRNHERKVLYSTPRNGWGGLGVLGCHILPL</sequence>
<protein>
    <recommendedName>
        <fullName evidence="2">Probable 26S proteasome regulatory subunit p27</fullName>
    </recommendedName>
</protein>
<feature type="region of interest" description="Disordered" evidence="3">
    <location>
        <begin position="95"/>
        <end position="127"/>
    </location>
</feature>
<evidence type="ECO:0000256" key="3">
    <source>
        <dbReference type="SAM" id="MobiDB-lite"/>
    </source>
</evidence>
<dbReference type="Proteomes" id="UP000193560">
    <property type="component" value="Unassembled WGS sequence"/>
</dbReference>
<evidence type="ECO:0000313" key="5">
    <source>
        <dbReference type="EMBL" id="ORZ12281.1"/>
    </source>
</evidence>
<evidence type="ECO:0000313" key="6">
    <source>
        <dbReference type="Proteomes" id="UP000193560"/>
    </source>
</evidence>
<dbReference type="FunFam" id="2.30.42.10:FF:000107">
    <property type="entry name" value="26S proteasome non-ATPase regulatory subunit 9"/>
    <property type="match status" value="1"/>
</dbReference>
<evidence type="ECO:0000256" key="1">
    <source>
        <dbReference type="ARBA" id="ARBA00023186"/>
    </source>
</evidence>